<dbReference type="InterPro" id="IPR039422">
    <property type="entry name" value="MarR/SlyA-like"/>
</dbReference>
<dbReference type="PANTHER" id="PTHR33164">
    <property type="entry name" value="TRANSCRIPTIONAL REGULATOR, MARR FAMILY"/>
    <property type="match status" value="1"/>
</dbReference>
<sequence length="123" mass="13901">MKARFGITLTQFNLLAQLERSPGGIRMGELSRRTMVTGSNVTVVIDDLVSRGLAERQRAAGDRRAIVITLTRAGRAAFAEMAAEHESWIREMFDRFPRQRKEDLMRGLDDLKAALRVTLRNSL</sequence>
<protein>
    <submittedName>
        <fullName evidence="2">MarR family transcriptional regulator</fullName>
    </submittedName>
</protein>
<dbReference type="InterPro" id="IPR036388">
    <property type="entry name" value="WH-like_DNA-bd_sf"/>
</dbReference>
<dbReference type="InterPro" id="IPR000835">
    <property type="entry name" value="HTH_MarR-typ"/>
</dbReference>
<feature type="domain" description="HTH marR-type" evidence="1">
    <location>
        <begin position="1"/>
        <end position="113"/>
    </location>
</feature>
<evidence type="ECO:0000313" key="2">
    <source>
        <dbReference type="EMBL" id="NNM75161.1"/>
    </source>
</evidence>
<organism evidence="2 3">
    <name type="scientific">Enterovirga aerilata</name>
    <dbReference type="NCBI Taxonomy" id="2730920"/>
    <lineage>
        <taxon>Bacteria</taxon>
        <taxon>Pseudomonadati</taxon>
        <taxon>Pseudomonadota</taxon>
        <taxon>Alphaproteobacteria</taxon>
        <taxon>Hyphomicrobiales</taxon>
        <taxon>Methylobacteriaceae</taxon>
        <taxon>Enterovirga</taxon>
    </lineage>
</organism>
<name>A0A849ID25_9HYPH</name>
<comment type="caution">
    <text evidence="2">The sequence shown here is derived from an EMBL/GenBank/DDBJ whole genome shotgun (WGS) entry which is preliminary data.</text>
</comment>
<dbReference type="PROSITE" id="PS50995">
    <property type="entry name" value="HTH_MARR_2"/>
    <property type="match status" value="1"/>
</dbReference>
<dbReference type="GO" id="GO:0006950">
    <property type="term" value="P:response to stress"/>
    <property type="evidence" value="ECO:0007669"/>
    <property type="project" value="TreeGrafter"/>
</dbReference>
<dbReference type="Proteomes" id="UP000564885">
    <property type="component" value="Unassembled WGS sequence"/>
</dbReference>
<dbReference type="Gene3D" id="1.10.10.10">
    <property type="entry name" value="Winged helix-like DNA-binding domain superfamily/Winged helix DNA-binding domain"/>
    <property type="match status" value="1"/>
</dbReference>
<proteinExistence type="predicted"/>
<evidence type="ECO:0000313" key="3">
    <source>
        <dbReference type="Proteomes" id="UP000564885"/>
    </source>
</evidence>
<accession>A0A849ID25</accession>
<dbReference type="SUPFAM" id="SSF46785">
    <property type="entry name" value="Winged helix' DNA-binding domain"/>
    <property type="match status" value="1"/>
</dbReference>
<gene>
    <name evidence="2" type="ORF">HJG44_22635</name>
</gene>
<keyword evidence="3" id="KW-1185">Reference proteome</keyword>
<reference evidence="2 3" key="1">
    <citation type="submission" date="2020-04" db="EMBL/GenBank/DDBJ databases">
        <title>Enterovirga sp. isolate from soil.</title>
        <authorList>
            <person name="Chea S."/>
            <person name="Kim D.-U."/>
        </authorList>
    </citation>
    <scope>NUCLEOTIDE SEQUENCE [LARGE SCALE GENOMIC DNA]</scope>
    <source>
        <strain evidence="2 3">DB1703</strain>
    </source>
</reference>
<dbReference type="SMART" id="SM00347">
    <property type="entry name" value="HTH_MARR"/>
    <property type="match status" value="1"/>
</dbReference>
<dbReference type="GO" id="GO:0003700">
    <property type="term" value="F:DNA-binding transcription factor activity"/>
    <property type="evidence" value="ECO:0007669"/>
    <property type="project" value="InterPro"/>
</dbReference>
<dbReference type="InterPro" id="IPR036390">
    <property type="entry name" value="WH_DNA-bd_sf"/>
</dbReference>
<dbReference type="PANTHER" id="PTHR33164:SF43">
    <property type="entry name" value="HTH-TYPE TRANSCRIPTIONAL REPRESSOR YETL"/>
    <property type="match status" value="1"/>
</dbReference>
<dbReference type="EMBL" id="JABEPP010000007">
    <property type="protein sequence ID" value="NNM75161.1"/>
    <property type="molecule type" value="Genomic_DNA"/>
</dbReference>
<dbReference type="AlphaFoldDB" id="A0A849ID25"/>
<dbReference type="Pfam" id="PF12802">
    <property type="entry name" value="MarR_2"/>
    <property type="match status" value="1"/>
</dbReference>
<evidence type="ECO:0000259" key="1">
    <source>
        <dbReference type="PROSITE" id="PS50995"/>
    </source>
</evidence>